<dbReference type="PANTHER" id="PTHR24045">
    <property type="match status" value="1"/>
</dbReference>
<dbReference type="Proteomes" id="UP000242519">
    <property type="component" value="Unassembled WGS sequence"/>
</dbReference>
<gene>
    <name evidence="4" type="ORF">B2J93_5736</name>
</gene>
<organism evidence="4 5">
    <name type="scientific">Diplocarpon coronariae</name>
    <dbReference type="NCBI Taxonomy" id="2795749"/>
    <lineage>
        <taxon>Eukaryota</taxon>
        <taxon>Fungi</taxon>
        <taxon>Dikarya</taxon>
        <taxon>Ascomycota</taxon>
        <taxon>Pezizomycotina</taxon>
        <taxon>Leotiomycetes</taxon>
        <taxon>Helotiales</taxon>
        <taxon>Drepanopezizaceae</taxon>
        <taxon>Diplocarpon</taxon>
    </lineage>
</organism>
<dbReference type="AlphaFoldDB" id="A0A218Z1L8"/>
<dbReference type="InParanoid" id="A0A218Z1L8"/>
<accession>A0A218Z1L8</accession>
<evidence type="ECO:0000313" key="4">
    <source>
        <dbReference type="EMBL" id="OWP01453.1"/>
    </source>
</evidence>
<dbReference type="PANTHER" id="PTHR24045:SF0">
    <property type="entry name" value="N-ACETYLGLUCOSAMINE-1-PHOSPHOTRANSFERASE SUBUNITS ALPHA_BETA"/>
    <property type="match status" value="1"/>
</dbReference>
<evidence type="ECO:0000259" key="3">
    <source>
        <dbReference type="Pfam" id="PF17101"/>
    </source>
</evidence>
<evidence type="ECO:0000313" key="5">
    <source>
        <dbReference type="Proteomes" id="UP000242519"/>
    </source>
</evidence>
<feature type="domain" description="Stealth protein CR1 conserved region 1" evidence="3">
    <location>
        <begin position="273"/>
        <end position="299"/>
    </location>
</feature>
<evidence type="ECO:0000256" key="2">
    <source>
        <dbReference type="SAM" id="MobiDB-lite"/>
    </source>
</evidence>
<dbReference type="Pfam" id="PF17101">
    <property type="entry name" value="Stealth_CR1"/>
    <property type="match status" value="1"/>
</dbReference>
<evidence type="ECO:0000256" key="1">
    <source>
        <dbReference type="ARBA" id="ARBA00022679"/>
    </source>
</evidence>
<dbReference type="InterPro" id="IPR031358">
    <property type="entry name" value="Stealth_CR1"/>
</dbReference>
<dbReference type="GO" id="GO:0046835">
    <property type="term" value="P:carbohydrate phosphorylation"/>
    <property type="evidence" value="ECO:0007669"/>
    <property type="project" value="TreeGrafter"/>
</dbReference>
<proteinExistence type="predicted"/>
<dbReference type="GO" id="GO:0005794">
    <property type="term" value="C:Golgi apparatus"/>
    <property type="evidence" value="ECO:0007669"/>
    <property type="project" value="TreeGrafter"/>
</dbReference>
<dbReference type="InterPro" id="IPR047141">
    <property type="entry name" value="Stealth"/>
</dbReference>
<keyword evidence="5" id="KW-1185">Reference proteome</keyword>
<name>A0A218Z1L8_9HELO</name>
<dbReference type="EMBL" id="MZNU01000278">
    <property type="protein sequence ID" value="OWP01453.1"/>
    <property type="molecule type" value="Genomic_DNA"/>
</dbReference>
<dbReference type="OrthoDB" id="263283at2759"/>
<feature type="region of interest" description="Disordered" evidence="2">
    <location>
        <begin position="64"/>
        <end position="173"/>
    </location>
</feature>
<protein>
    <submittedName>
        <fullName evidence="4">UDP-glucose 4-epimerase</fullName>
    </submittedName>
</protein>
<sequence>MFGPSKKLPSWQRASSPMRKRLPFTRYRVLLVMAVCLLVWHQYRKAADSLELAESALDQKISLAYPPPRRERPASYSEVEDREDVDVTVVEPSPSENAAADGQLSSVESAPLTDSVEEQSRVEPVQDEVPLDMSSETGARNEQPEDDQAPDHHPQSNLGTKLDGRQWTTGHSPPLLVKEASQKLIDQYLSPAVRADAASDTSKFLSEDSADERRFPAYVEYAALGENAETLPDIIHIPFEDSVQDVVLQGWEDLWFSEAELNITKWGTLNETKIDFVYTWVNGSETEFQETMYPYEINSTLNDQDGLWLQSHRVNRYRDWDELRYSIRSVEMYASSFRNKIQLLVNSVGNPLEAETATVENPAAIVGKQRPTWLKDDEATGDTVQVLAQEDFFDDAEQGCLPTFNSLTIENQIFNTKSETDRIFALSDDMLLGKPHAASDIYSPLFGPTLGFKSNSYNTVNPPTDLDARRFGEKPFLIYTSWLLNRRFGERKRKGQIHFGHSISRSVAREAINSFPRPALQSACQRFRGETGFQLYSWYVTFHYTIERHREALLWSYIVLRSDVDGSGNLEWNERQTIMDDLEEGMTKEGTPGFRKRMYYHMNEALEEAGLEPPKVNVDVQWTSLDGPAAIKEIECFEFNVNECLAPGFSSPSSDEKHRNLVFSAASIFDRVARQNPKCGDCLLKLILNRVESGLSPLLPDPVSKPAERRVVVKALWKYQYVIVEPDAFFAMVTDAELVENVLFKRFVKRKMKVGQLCLNDDVSTEEEGAVADVREVIMRLLEELLPEPSAFER</sequence>
<reference evidence="4 5" key="1">
    <citation type="submission" date="2017-04" db="EMBL/GenBank/DDBJ databases">
        <title>Draft genome sequence of Marssonina coronaria NL1: causal agent of apple blotch.</title>
        <authorList>
            <person name="Cheng Q."/>
        </authorList>
    </citation>
    <scope>NUCLEOTIDE SEQUENCE [LARGE SCALE GENOMIC DNA]</scope>
    <source>
        <strain evidence="4 5">NL1</strain>
    </source>
</reference>
<keyword evidence="1" id="KW-0808">Transferase</keyword>
<comment type="caution">
    <text evidence="4">The sequence shown here is derived from an EMBL/GenBank/DDBJ whole genome shotgun (WGS) entry which is preliminary data.</text>
</comment>
<dbReference type="GO" id="GO:0003976">
    <property type="term" value="F:UDP-N-acetylglucosamine-lysosomal-enzyme N-acetylglucosaminephosphotransferase activity"/>
    <property type="evidence" value="ECO:0007669"/>
    <property type="project" value="TreeGrafter"/>
</dbReference>
<dbReference type="STRING" id="503106.A0A218Z1L8"/>